<protein>
    <submittedName>
        <fullName evidence="2">Uncharacterized protein</fullName>
    </submittedName>
</protein>
<feature type="transmembrane region" description="Helical" evidence="1">
    <location>
        <begin position="135"/>
        <end position="158"/>
    </location>
</feature>
<dbReference type="RefSeq" id="WP_042452476.1">
    <property type="nucleotide sequence ID" value="NZ_BBPN01000025.1"/>
</dbReference>
<reference evidence="3" key="1">
    <citation type="submission" date="2016-10" db="EMBL/GenBank/DDBJ databases">
        <authorList>
            <person name="Varghese N."/>
        </authorList>
    </citation>
    <scope>NUCLEOTIDE SEQUENCE [LARGE SCALE GENOMIC DNA]</scope>
    <source>
        <strain evidence="3">DSM 45096 / BCRC 16803 / CGMCC 4.1857 / CIP 109030 / JCM 12277 / KCTC 19219 / NBRC 100920 / 33214</strain>
    </source>
</reference>
<feature type="transmembrane region" description="Helical" evidence="1">
    <location>
        <begin position="92"/>
        <end position="115"/>
    </location>
</feature>
<keyword evidence="1" id="KW-0812">Transmembrane</keyword>
<organism evidence="2 3">
    <name type="scientific">Streptacidiphilus jiangxiensis</name>
    <dbReference type="NCBI Taxonomy" id="235985"/>
    <lineage>
        <taxon>Bacteria</taxon>
        <taxon>Bacillati</taxon>
        <taxon>Actinomycetota</taxon>
        <taxon>Actinomycetes</taxon>
        <taxon>Kitasatosporales</taxon>
        <taxon>Streptomycetaceae</taxon>
        <taxon>Streptacidiphilus</taxon>
    </lineage>
</organism>
<sequence>MNRLQAWARGTAYFFGRHPLLRRAWPPVALVVAAVSMYRWGLHRQYTVPGVVVATSALPLIAVAASWPVWRASAETRALSGPVRWRRLQRRICWRIGFLLLIAAAVAVVVIGYAYQSAWESGAAMPSALQTRAEVVAACLAVAAPLPVALDPLLWLAWTVRVPAVRRVVRADWVATQLQEDGRFRGYRDQDVPQPGYEPDLGWSGRPLPVLHNEPPYQRGEPVTVRVAPFRPDPWHPKPSRLEAARLEHVSVSWDGTAFVFTGRRERLLRVPAENVAEVVHVHESNRSMAWNRLMLLDSRGRRVATMHSAYGFEPAELCALVTAAGLPFAQYHLGETTTVLTLKGRLFPLARGHVRISGA</sequence>
<feature type="transmembrane region" description="Helical" evidence="1">
    <location>
        <begin position="20"/>
        <end position="40"/>
    </location>
</feature>
<evidence type="ECO:0000313" key="2">
    <source>
        <dbReference type="EMBL" id="SEM27326.1"/>
    </source>
</evidence>
<gene>
    <name evidence="2" type="ORF">SAMN05414137_12255</name>
</gene>
<dbReference type="STRING" id="235985.SAMN05414137_12255"/>
<proteinExistence type="predicted"/>
<accession>A0A1H7X0B3</accession>
<evidence type="ECO:0000256" key="1">
    <source>
        <dbReference type="SAM" id="Phobius"/>
    </source>
</evidence>
<dbReference type="EMBL" id="FOAZ01000022">
    <property type="protein sequence ID" value="SEM27326.1"/>
    <property type="molecule type" value="Genomic_DNA"/>
</dbReference>
<keyword evidence="3" id="KW-1185">Reference proteome</keyword>
<feature type="transmembrane region" description="Helical" evidence="1">
    <location>
        <begin position="46"/>
        <end position="71"/>
    </location>
</feature>
<dbReference type="AlphaFoldDB" id="A0A1H7X0B3"/>
<name>A0A1H7X0B3_STRJI</name>
<dbReference type="Proteomes" id="UP000183015">
    <property type="component" value="Unassembled WGS sequence"/>
</dbReference>
<evidence type="ECO:0000313" key="3">
    <source>
        <dbReference type="Proteomes" id="UP000183015"/>
    </source>
</evidence>
<keyword evidence="1" id="KW-0472">Membrane</keyword>
<keyword evidence="1" id="KW-1133">Transmembrane helix</keyword>